<dbReference type="AlphaFoldDB" id="W2UUF8"/>
<dbReference type="EMBL" id="AYXY01000001">
    <property type="protein sequence ID" value="ETN96992.1"/>
    <property type="molecule type" value="Genomic_DNA"/>
</dbReference>
<dbReference type="Pfam" id="PF01557">
    <property type="entry name" value="FAA_hydrolase"/>
    <property type="match status" value="1"/>
</dbReference>
<dbReference type="Proteomes" id="UP000018850">
    <property type="component" value="Unassembled WGS sequence"/>
</dbReference>
<keyword evidence="1" id="KW-0479">Metal-binding</keyword>
<accession>W2UUF8</accession>
<proteinExistence type="predicted"/>
<reference evidence="4" key="1">
    <citation type="submission" date="2013-11" db="EMBL/GenBank/DDBJ databases">
        <title>Draft genome sequence from a member of Zhouia, isolated tidal flat.</title>
        <authorList>
            <person name="Jin H."/>
            <person name="Jeon C.O."/>
        </authorList>
    </citation>
    <scope>NUCLEOTIDE SEQUENCE [LARGE SCALE GENOMIC DNA]</scope>
    <source>
        <strain evidence="4">AD3</strain>
    </source>
</reference>
<dbReference type="SUPFAM" id="SSF56529">
    <property type="entry name" value="FAH"/>
    <property type="match status" value="1"/>
</dbReference>
<evidence type="ECO:0000259" key="2">
    <source>
        <dbReference type="Pfam" id="PF01557"/>
    </source>
</evidence>
<dbReference type="PANTHER" id="PTHR11820:SF7">
    <property type="entry name" value="ACYLPYRUVASE FAHD1, MITOCHONDRIAL"/>
    <property type="match status" value="1"/>
</dbReference>
<dbReference type="RefSeq" id="WP_038261459.1">
    <property type="nucleotide sequence ID" value="NZ_AYXY01000001.1"/>
</dbReference>
<keyword evidence="3" id="KW-0413">Isomerase</keyword>
<keyword evidence="4" id="KW-1185">Reference proteome</keyword>
<dbReference type="PATRIC" id="fig|1286632.3.peg.418"/>
<dbReference type="InterPro" id="IPR036663">
    <property type="entry name" value="Fumarylacetoacetase_C_sf"/>
</dbReference>
<evidence type="ECO:0000313" key="4">
    <source>
        <dbReference type="Proteomes" id="UP000018850"/>
    </source>
</evidence>
<dbReference type="PANTHER" id="PTHR11820">
    <property type="entry name" value="ACYLPYRUVASE"/>
    <property type="match status" value="1"/>
</dbReference>
<comment type="caution">
    <text evidence="3">The sequence shown here is derived from an EMBL/GenBank/DDBJ whole genome shotgun (WGS) entry which is preliminary data.</text>
</comment>
<dbReference type="STRING" id="376730.SAMN04487906_2714"/>
<evidence type="ECO:0000313" key="3">
    <source>
        <dbReference type="EMBL" id="ETN96992.1"/>
    </source>
</evidence>
<dbReference type="eggNOG" id="COG0179">
    <property type="taxonomic scope" value="Bacteria"/>
</dbReference>
<sequence>MKIICVGRNYTEHIEELANEKPDNPVVFIKPDTSILNKEQGFYIPDFSEEVHHEVELLVRINKVGKHIDPKFAHKYYDQISLGIDFTARDLQAKLKEKGLPWEKAKAFDGSALIGEWIDKNEFEDIDKVDFNLIKNSEVVQKGNTAHMLWKIDELISYVSKYFTLKTGDVVFTGTPSGVGKVTKGDYLEGYLEGKKLFTLNIK</sequence>
<feature type="domain" description="Fumarylacetoacetase-like C-terminal" evidence="2">
    <location>
        <begin position="2"/>
        <end position="192"/>
    </location>
</feature>
<dbReference type="InterPro" id="IPR011234">
    <property type="entry name" value="Fumarylacetoacetase-like_C"/>
</dbReference>
<reference evidence="3 4" key="2">
    <citation type="journal article" date="2016" name="Genome Announc.">
        <title>Draft Genome Sequence of Zhouia amylolytica AD3, Isolated from Tidal Flat Sediment.</title>
        <authorList>
            <person name="Jia B."/>
            <person name="Jin H.M."/>
            <person name="Lee H.J."/>
            <person name="Jeon C.O."/>
        </authorList>
    </citation>
    <scope>NUCLEOTIDE SEQUENCE [LARGE SCALE GENOMIC DNA]</scope>
    <source>
        <strain evidence="3 4">AD3</strain>
    </source>
</reference>
<dbReference type="GO" id="GO:0046872">
    <property type="term" value="F:metal ion binding"/>
    <property type="evidence" value="ECO:0007669"/>
    <property type="project" value="UniProtKB-KW"/>
</dbReference>
<dbReference type="GO" id="GO:0018773">
    <property type="term" value="F:acetylpyruvate hydrolase activity"/>
    <property type="evidence" value="ECO:0007669"/>
    <property type="project" value="TreeGrafter"/>
</dbReference>
<dbReference type="Gene3D" id="3.90.850.10">
    <property type="entry name" value="Fumarylacetoacetase-like, C-terminal domain"/>
    <property type="match status" value="1"/>
</dbReference>
<evidence type="ECO:0000256" key="1">
    <source>
        <dbReference type="ARBA" id="ARBA00022723"/>
    </source>
</evidence>
<organism evidence="3 4">
    <name type="scientific">Zhouia amylolytica AD3</name>
    <dbReference type="NCBI Taxonomy" id="1286632"/>
    <lineage>
        <taxon>Bacteria</taxon>
        <taxon>Pseudomonadati</taxon>
        <taxon>Bacteroidota</taxon>
        <taxon>Flavobacteriia</taxon>
        <taxon>Flavobacteriales</taxon>
        <taxon>Flavobacteriaceae</taxon>
        <taxon>Zhouia</taxon>
    </lineage>
</organism>
<name>W2UUF8_9FLAO</name>
<protein>
    <submittedName>
        <fullName evidence="3">2-hydroxyhepta-2,4-diene-1,7-dioate isomerase</fullName>
    </submittedName>
</protein>
<dbReference type="GO" id="GO:0016853">
    <property type="term" value="F:isomerase activity"/>
    <property type="evidence" value="ECO:0007669"/>
    <property type="project" value="UniProtKB-KW"/>
</dbReference>
<gene>
    <name evidence="3" type="ORF">P278_04180</name>
</gene>